<proteinExistence type="predicted"/>
<name>A0A150G075_GONPE</name>
<sequence length="276" mass="30650">MKFDLASEEPTGPYLAKELEERVLALATQPEGLKDVRDAEQLWYGLSHTGYAWDEATLRSLISLSAQAMGDWHDNKCMHQAAICLTLTAKRRGIVLSEVEREQMTAALLAAITFGEPNDLALDAEGFVFTAQQLALHLPPAAIKRLHDGALLAMPLDKGRKHALTALANTLYDITRLGYQPTVLEAQLWQDRLLEGLGPWEGGVWDRDTLSWVFLALSACRNYSAPQELKARLRALAEGLPPDCKPGVASRILKACRRWGVRLGPGVAERLQRRYK</sequence>
<organism evidence="1 2">
    <name type="scientific">Gonium pectorale</name>
    <name type="common">Green alga</name>
    <dbReference type="NCBI Taxonomy" id="33097"/>
    <lineage>
        <taxon>Eukaryota</taxon>
        <taxon>Viridiplantae</taxon>
        <taxon>Chlorophyta</taxon>
        <taxon>core chlorophytes</taxon>
        <taxon>Chlorophyceae</taxon>
        <taxon>CS clade</taxon>
        <taxon>Chlamydomonadales</taxon>
        <taxon>Volvocaceae</taxon>
        <taxon>Gonium</taxon>
    </lineage>
</organism>
<keyword evidence="2" id="KW-1185">Reference proteome</keyword>
<dbReference type="OrthoDB" id="549599at2759"/>
<dbReference type="Proteomes" id="UP000075714">
    <property type="component" value="Unassembled WGS sequence"/>
</dbReference>
<accession>A0A150G075</accession>
<protein>
    <submittedName>
        <fullName evidence="1">Uncharacterized protein</fullName>
    </submittedName>
</protein>
<reference evidence="2" key="1">
    <citation type="journal article" date="2016" name="Nat. Commun.">
        <title>The Gonium pectorale genome demonstrates co-option of cell cycle regulation during the evolution of multicellularity.</title>
        <authorList>
            <person name="Hanschen E.R."/>
            <person name="Marriage T.N."/>
            <person name="Ferris P.J."/>
            <person name="Hamaji T."/>
            <person name="Toyoda A."/>
            <person name="Fujiyama A."/>
            <person name="Neme R."/>
            <person name="Noguchi H."/>
            <person name="Minakuchi Y."/>
            <person name="Suzuki M."/>
            <person name="Kawai-Toyooka H."/>
            <person name="Smith D.R."/>
            <person name="Sparks H."/>
            <person name="Anderson J."/>
            <person name="Bakaric R."/>
            <person name="Luria V."/>
            <person name="Karger A."/>
            <person name="Kirschner M.W."/>
            <person name="Durand P.M."/>
            <person name="Michod R.E."/>
            <person name="Nozaki H."/>
            <person name="Olson B.J."/>
        </authorList>
    </citation>
    <scope>NUCLEOTIDE SEQUENCE [LARGE SCALE GENOMIC DNA]</scope>
    <source>
        <strain evidence="2">NIES-2863</strain>
    </source>
</reference>
<evidence type="ECO:0000313" key="1">
    <source>
        <dbReference type="EMBL" id="KXZ42720.1"/>
    </source>
</evidence>
<gene>
    <name evidence="1" type="ORF">GPECTOR_122g461</name>
</gene>
<evidence type="ECO:0000313" key="2">
    <source>
        <dbReference type="Proteomes" id="UP000075714"/>
    </source>
</evidence>
<dbReference type="AlphaFoldDB" id="A0A150G075"/>
<dbReference type="EMBL" id="LSYV01000122">
    <property type="protein sequence ID" value="KXZ42720.1"/>
    <property type="molecule type" value="Genomic_DNA"/>
</dbReference>
<comment type="caution">
    <text evidence="1">The sequence shown here is derived from an EMBL/GenBank/DDBJ whole genome shotgun (WGS) entry which is preliminary data.</text>
</comment>